<reference evidence="2" key="1">
    <citation type="journal article" date="2021" name="Proc. Natl. Acad. Sci. U.S.A.">
        <title>A Catalog of Tens of Thousands of Viruses from Human Metagenomes Reveals Hidden Associations with Chronic Diseases.</title>
        <authorList>
            <person name="Tisza M.J."/>
            <person name="Buck C.B."/>
        </authorList>
    </citation>
    <scope>NUCLEOTIDE SEQUENCE</scope>
    <source>
        <strain evidence="2">Ctv838</strain>
    </source>
</reference>
<dbReference type="PROSITE" id="PS50943">
    <property type="entry name" value="HTH_CROC1"/>
    <property type="match status" value="1"/>
</dbReference>
<dbReference type="CDD" id="cd00093">
    <property type="entry name" value="HTH_XRE"/>
    <property type="match status" value="1"/>
</dbReference>
<name>A0A8S5SSK7_9CAUD</name>
<accession>A0A8S5SSK7</accession>
<dbReference type="SUPFAM" id="SSF47413">
    <property type="entry name" value="lambda repressor-like DNA-binding domains"/>
    <property type="match status" value="1"/>
</dbReference>
<protein>
    <submittedName>
        <fullName evidence="2">Helix-turn-helix XRE-family like protein</fullName>
    </submittedName>
</protein>
<dbReference type="InterPro" id="IPR010982">
    <property type="entry name" value="Lambda_DNA-bd_dom_sf"/>
</dbReference>
<dbReference type="EMBL" id="BK032662">
    <property type="protein sequence ID" value="DAF53679.1"/>
    <property type="molecule type" value="Genomic_DNA"/>
</dbReference>
<sequence length="62" mass="7346">MQILLYKLRKEHGLSQREMAKLINKSEVSYRNKELGKTDFTQSEMFIIAQHFNKELGDIFTP</sequence>
<dbReference type="Pfam" id="PF01381">
    <property type="entry name" value="HTH_3"/>
    <property type="match status" value="1"/>
</dbReference>
<organism evidence="2">
    <name type="scientific">Siphoviridae sp. ctv838</name>
    <dbReference type="NCBI Taxonomy" id="2827964"/>
    <lineage>
        <taxon>Viruses</taxon>
        <taxon>Duplodnaviria</taxon>
        <taxon>Heunggongvirae</taxon>
        <taxon>Uroviricota</taxon>
        <taxon>Caudoviricetes</taxon>
    </lineage>
</organism>
<dbReference type="GO" id="GO:0003677">
    <property type="term" value="F:DNA binding"/>
    <property type="evidence" value="ECO:0007669"/>
    <property type="project" value="InterPro"/>
</dbReference>
<dbReference type="InterPro" id="IPR001387">
    <property type="entry name" value="Cro/C1-type_HTH"/>
</dbReference>
<proteinExistence type="predicted"/>
<dbReference type="Gene3D" id="1.10.260.40">
    <property type="entry name" value="lambda repressor-like DNA-binding domains"/>
    <property type="match status" value="1"/>
</dbReference>
<evidence type="ECO:0000313" key="2">
    <source>
        <dbReference type="EMBL" id="DAF53679.1"/>
    </source>
</evidence>
<dbReference type="SMART" id="SM00530">
    <property type="entry name" value="HTH_XRE"/>
    <property type="match status" value="1"/>
</dbReference>
<evidence type="ECO:0000259" key="1">
    <source>
        <dbReference type="PROSITE" id="PS50943"/>
    </source>
</evidence>
<feature type="domain" description="HTH cro/C1-type" evidence="1">
    <location>
        <begin position="5"/>
        <end position="59"/>
    </location>
</feature>